<evidence type="ECO:0000256" key="2">
    <source>
        <dbReference type="ARBA" id="ARBA00022475"/>
    </source>
</evidence>
<dbReference type="STRING" id="177437.HRM2_03730"/>
<dbReference type="GO" id="GO:0005886">
    <property type="term" value="C:plasma membrane"/>
    <property type="evidence" value="ECO:0007669"/>
    <property type="project" value="UniProtKB-SubCell"/>
</dbReference>
<protein>
    <submittedName>
        <fullName evidence="8">ABC-type transporter, multidrug permease component</fullName>
    </submittedName>
</protein>
<dbReference type="InterPro" id="IPR051449">
    <property type="entry name" value="ABC-2_transporter_component"/>
</dbReference>
<dbReference type="Pfam" id="PF12698">
    <property type="entry name" value="ABC2_membrane_3"/>
    <property type="match status" value="1"/>
</dbReference>
<dbReference type="HOGENOM" id="CLU_808277_0_0_7"/>
<name>C0QGL7_DESAH</name>
<evidence type="ECO:0000313" key="9">
    <source>
        <dbReference type="Proteomes" id="UP000000442"/>
    </source>
</evidence>
<dbReference type="OrthoDB" id="7057647at2"/>
<evidence type="ECO:0000256" key="5">
    <source>
        <dbReference type="ARBA" id="ARBA00023136"/>
    </source>
</evidence>
<gene>
    <name evidence="8" type="ordered locus">HRM2_03730</name>
</gene>
<keyword evidence="9" id="KW-1185">Reference proteome</keyword>
<comment type="subcellular location">
    <subcellularLocation>
        <location evidence="1">Cell membrane</location>
        <topology evidence="1">Multi-pass membrane protein</topology>
    </subcellularLocation>
</comment>
<evidence type="ECO:0000259" key="7">
    <source>
        <dbReference type="Pfam" id="PF12698"/>
    </source>
</evidence>
<accession>C0QGL7</accession>
<feature type="transmembrane region" description="Helical" evidence="6">
    <location>
        <begin position="318"/>
        <end position="337"/>
    </location>
</feature>
<feature type="domain" description="ABC-2 type transporter transmembrane" evidence="7">
    <location>
        <begin position="22"/>
        <end position="335"/>
    </location>
</feature>
<feature type="transmembrane region" description="Helical" evidence="6">
    <location>
        <begin position="234"/>
        <end position="255"/>
    </location>
</feature>
<dbReference type="EMBL" id="CP001087">
    <property type="protein sequence ID" value="ACN13492.1"/>
    <property type="molecule type" value="Genomic_DNA"/>
</dbReference>
<feature type="transmembrane region" description="Helical" evidence="6">
    <location>
        <begin position="22"/>
        <end position="40"/>
    </location>
</feature>
<organism evidence="8 9">
    <name type="scientific">Desulforapulum autotrophicum (strain ATCC 43914 / DSM 3382 / VKM B-1955 / HRM2)</name>
    <name type="common">Desulfobacterium autotrophicum</name>
    <dbReference type="NCBI Taxonomy" id="177437"/>
    <lineage>
        <taxon>Bacteria</taxon>
        <taxon>Pseudomonadati</taxon>
        <taxon>Thermodesulfobacteriota</taxon>
        <taxon>Desulfobacteria</taxon>
        <taxon>Desulfobacterales</taxon>
        <taxon>Desulfobacteraceae</taxon>
        <taxon>Desulforapulum</taxon>
    </lineage>
</organism>
<dbReference type="Proteomes" id="UP000000442">
    <property type="component" value="Chromosome"/>
</dbReference>
<dbReference type="InterPro" id="IPR013525">
    <property type="entry name" value="ABC2_TM"/>
</dbReference>
<reference evidence="8 9" key="1">
    <citation type="journal article" date="2009" name="Environ. Microbiol.">
        <title>Genome sequence of Desulfobacterium autotrophicum HRM2, a marine sulfate reducer oxidizing organic carbon completely to carbon dioxide.</title>
        <authorList>
            <person name="Strittmatter A.W."/>
            <person name="Liesegang H."/>
            <person name="Rabus R."/>
            <person name="Decker I."/>
            <person name="Amann J."/>
            <person name="Andres S."/>
            <person name="Henne A."/>
            <person name="Fricke W.F."/>
            <person name="Martinez-Arias R."/>
            <person name="Bartels D."/>
            <person name="Goesmann A."/>
            <person name="Krause L."/>
            <person name="Puehler A."/>
            <person name="Klenk H.P."/>
            <person name="Richter M."/>
            <person name="Schuler M."/>
            <person name="Gloeckner F.O."/>
            <person name="Meyerdierks A."/>
            <person name="Gottschalk G."/>
            <person name="Amann R."/>
        </authorList>
    </citation>
    <scope>NUCLEOTIDE SEQUENCE [LARGE SCALE GENOMIC DNA]</scope>
    <source>
        <strain evidence="9">ATCC 43914 / DSM 3382 / HRM2</strain>
    </source>
</reference>
<evidence type="ECO:0000256" key="3">
    <source>
        <dbReference type="ARBA" id="ARBA00022692"/>
    </source>
</evidence>
<keyword evidence="5 6" id="KW-0472">Membrane</keyword>
<feature type="transmembrane region" description="Helical" evidence="6">
    <location>
        <begin position="159"/>
        <end position="179"/>
    </location>
</feature>
<dbReference type="KEGG" id="dat:HRM2_03730"/>
<evidence type="ECO:0000256" key="6">
    <source>
        <dbReference type="SAM" id="Phobius"/>
    </source>
</evidence>
<proteinExistence type="predicted"/>
<dbReference type="AlphaFoldDB" id="C0QGL7"/>
<dbReference type="PANTHER" id="PTHR30294:SF29">
    <property type="entry name" value="MULTIDRUG ABC TRANSPORTER PERMEASE YBHS-RELATED"/>
    <property type="match status" value="1"/>
</dbReference>
<dbReference type="PANTHER" id="PTHR30294">
    <property type="entry name" value="MEMBRANE COMPONENT OF ABC TRANSPORTER YHHJ-RELATED"/>
    <property type="match status" value="1"/>
</dbReference>
<sequence length="343" mass="38900">MMIINIITLTLNDLAIAFKNKSIFLILFIPFFVYISLMLVDEVGVDIKQTNIGLIQSQIYPPVIVQAIESVDTLFSIVTVSSEEQGNKWLKEKKIDGLLLRPEQGKVNLVLVVLKKESVISLQIVESFLALQKAIEGNSVNWISDIKPLQKGGIQKQTLPTWILMLVMLVSFIIMPAQIAEEKEKRLLLALLQTPMREIEWLMAKLFLGMILIFMAVLFLHLMGRFNFGNTASYLTFIGVGSFCFSAYGIFLGFLCKSQAGARTLGVIFYLPHLLPSALSEFSQKLSAVAPFLPSYPFFESIRSILLDERRISTLFPAWIYLFSMGLLTFSMAYLLMKNRWRM</sequence>
<evidence type="ECO:0000256" key="4">
    <source>
        <dbReference type="ARBA" id="ARBA00022989"/>
    </source>
</evidence>
<evidence type="ECO:0000313" key="8">
    <source>
        <dbReference type="EMBL" id="ACN13492.1"/>
    </source>
</evidence>
<dbReference type="eggNOG" id="COG1668">
    <property type="taxonomic scope" value="Bacteria"/>
</dbReference>
<dbReference type="GO" id="GO:0140359">
    <property type="term" value="F:ABC-type transporter activity"/>
    <property type="evidence" value="ECO:0007669"/>
    <property type="project" value="InterPro"/>
</dbReference>
<keyword evidence="2" id="KW-1003">Cell membrane</keyword>
<evidence type="ECO:0000256" key="1">
    <source>
        <dbReference type="ARBA" id="ARBA00004651"/>
    </source>
</evidence>
<keyword evidence="4 6" id="KW-1133">Transmembrane helix</keyword>
<keyword evidence="3 6" id="KW-0812">Transmembrane</keyword>
<feature type="transmembrane region" description="Helical" evidence="6">
    <location>
        <begin position="199"/>
        <end position="222"/>
    </location>
</feature>